<feature type="domain" description="Integral membrane bound transporter" evidence="6">
    <location>
        <begin position="345"/>
        <end position="462"/>
    </location>
</feature>
<evidence type="ECO:0000259" key="6">
    <source>
        <dbReference type="Pfam" id="PF13515"/>
    </source>
</evidence>
<organism evidence="7 8">
    <name type="scientific">Clostridium moniliforme</name>
    <dbReference type="NCBI Taxonomy" id="39489"/>
    <lineage>
        <taxon>Bacteria</taxon>
        <taxon>Bacillati</taxon>
        <taxon>Bacillota</taxon>
        <taxon>Clostridia</taxon>
        <taxon>Eubacteriales</taxon>
        <taxon>Clostridiaceae</taxon>
        <taxon>Clostridium</taxon>
    </lineage>
</organism>
<keyword evidence="2 5" id="KW-0812">Transmembrane</keyword>
<feature type="transmembrane region" description="Helical" evidence="5">
    <location>
        <begin position="385"/>
        <end position="418"/>
    </location>
</feature>
<sequence length="634" mass="74206">MNIKNLQEKFKGAYPQAIVSLTILCVNLMFFGLNNIIIAPYMTLTFIRMKNYLTIEKNIFKPLFIHLFIGILASVASDLSAGTFIINLIAVFVLAYFLTDEYNPSSYFPYLMAFVFLQIFPTSIHEIPRRLLAIFISYIIVFIALRIISPRGVHSKIFQLIKEGMDNISIQLELILNRNFKDIKNKQYELFEICKELNRFVYSSGKKKYYPFIVVFHHMINIVSELVDNKNNLNEKSIKNLRKLFLNFEMLIKNKINYSNMILDFCSKNSFNNKEINYYIHYMLNYYSLALIEAEKSNKEGLKRYLNFKDSKEYFKKYSKYKFSLNGFKIRFSIRLALLIATSFSIEKMFSIPKGYWIPMTIFILTLPFYEDSKIKVKQRFNGTILGLSISFIVFSIFTGKVSHIIILIITTFLMYAFSDYGTMTIYLTCYSLAITTISMGDNEAIILRFLYTAISAVTVLFANNFILKNRNHIELITMINKLIELDKILLSKIEDILNGNFNKDELRLIIYSSYLISGKLEMHYSKRSNENFKKLLLENNELVTLLAHNCIIFSNETKHNLNKIYIKECISNINDIFDYMKEFFNNEINDKNNFCVNINNIQHKSSYENILLLKCLNKASDVSDDLINLKKDL</sequence>
<feature type="transmembrane region" description="Helical" evidence="5">
    <location>
        <begin position="446"/>
        <end position="468"/>
    </location>
</feature>
<evidence type="ECO:0000256" key="3">
    <source>
        <dbReference type="ARBA" id="ARBA00022989"/>
    </source>
</evidence>
<evidence type="ECO:0000256" key="4">
    <source>
        <dbReference type="ARBA" id="ARBA00023136"/>
    </source>
</evidence>
<dbReference type="Proteomes" id="UP000783390">
    <property type="component" value="Unassembled WGS sequence"/>
</dbReference>
<keyword evidence="4 5" id="KW-0472">Membrane</keyword>
<protein>
    <recommendedName>
        <fullName evidence="6">Integral membrane bound transporter domain-containing protein</fullName>
    </recommendedName>
</protein>
<comment type="subcellular location">
    <subcellularLocation>
        <location evidence="1">Membrane</location>
        <topology evidence="1">Multi-pass membrane protein</topology>
    </subcellularLocation>
</comment>
<comment type="caution">
    <text evidence="7">The sequence shown here is derived from an EMBL/GenBank/DDBJ whole genome shotgun (WGS) entry which is preliminary data.</text>
</comment>
<feature type="transmembrane region" description="Helical" evidence="5">
    <location>
        <begin position="131"/>
        <end position="148"/>
    </location>
</feature>
<evidence type="ECO:0000256" key="1">
    <source>
        <dbReference type="ARBA" id="ARBA00004141"/>
    </source>
</evidence>
<evidence type="ECO:0000256" key="2">
    <source>
        <dbReference type="ARBA" id="ARBA00022692"/>
    </source>
</evidence>
<feature type="transmembrane region" description="Helical" evidence="5">
    <location>
        <begin position="63"/>
        <end position="95"/>
    </location>
</feature>
<evidence type="ECO:0000313" key="7">
    <source>
        <dbReference type="EMBL" id="MBP1888472.1"/>
    </source>
</evidence>
<name>A0ABS4EWU6_9CLOT</name>
<feature type="transmembrane region" description="Helical" evidence="5">
    <location>
        <begin position="107"/>
        <end position="124"/>
    </location>
</feature>
<dbReference type="Pfam" id="PF13515">
    <property type="entry name" value="FUSC_2"/>
    <property type="match status" value="1"/>
</dbReference>
<dbReference type="EMBL" id="JAGGJZ010000001">
    <property type="protein sequence ID" value="MBP1888472.1"/>
    <property type="molecule type" value="Genomic_DNA"/>
</dbReference>
<keyword evidence="8" id="KW-1185">Reference proteome</keyword>
<reference evidence="7 8" key="1">
    <citation type="submission" date="2021-03" db="EMBL/GenBank/DDBJ databases">
        <title>Genomic Encyclopedia of Type Strains, Phase IV (KMG-IV): sequencing the most valuable type-strain genomes for metagenomic binning, comparative biology and taxonomic classification.</title>
        <authorList>
            <person name="Goeker M."/>
        </authorList>
    </citation>
    <scope>NUCLEOTIDE SEQUENCE [LARGE SCALE GENOMIC DNA]</scope>
    <source>
        <strain evidence="7 8">DSM 3984</strain>
    </source>
</reference>
<proteinExistence type="predicted"/>
<dbReference type="InterPro" id="IPR049453">
    <property type="entry name" value="Memb_transporter_dom"/>
</dbReference>
<evidence type="ECO:0000256" key="5">
    <source>
        <dbReference type="SAM" id="Phobius"/>
    </source>
</evidence>
<feature type="transmembrane region" description="Helical" evidence="5">
    <location>
        <begin position="17"/>
        <end position="42"/>
    </location>
</feature>
<keyword evidence="3 5" id="KW-1133">Transmembrane helix</keyword>
<evidence type="ECO:0000313" key="8">
    <source>
        <dbReference type="Proteomes" id="UP000783390"/>
    </source>
</evidence>
<accession>A0ABS4EWU6</accession>
<feature type="transmembrane region" description="Helical" evidence="5">
    <location>
        <begin position="356"/>
        <end position="373"/>
    </location>
</feature>
<gene>
    <name evidence="7" type="ORF">J2Z53_000051</name>
</gene>
<dbReference type="RefSeq" id="WP_209795213.1">
    <property type="nucleotide sequence ID" value="NZ_JAGGJZ010000001.1"/>
</dbReference>